<feature type="compositionally biased region" description="Polar residues" evidence="1">
    <location>
        <begin position="546"/>
        <end position="561"/>
    </location>
</feature>
<feature type="compositionally biased region" description="Low complexity" evidence="1">
    <location>
        <begin position="567"/>
        <end position="578"/>
    </location>
</feature>
<organism evidence="2 3">
    <name type="scientific">Schizopora paradoxa</name>
    <dbReference type="NCBI Taxonomy" id="27342"/>
    <lineage>
        <taxon>Eukaryota</taxon>
        <taxon>Fungi</taxon>
        <taxon>Dikarya</taxon>
        <taxon>Basidiomycota</taxon>
        <taxon>Agaricomycotina</taxon>
        <taxon>Agaricomycetes</taxon>
        <taxon>Hymenochaetales</taxon>
        <taxon>Schizoporaceae</taxon>
        <taxon>Schizopora</taxon>
    </lineage>
</organism>
<feature type="compositionally biased region" description="Basic and acidic residues" evidence="1">
    <location>
        <begin position="132"/>
        <end position="147"/>
    </location>
</feature>
<feature type="region of interest" description="Disordered" evidence="1">
    <location>
        <begin position="274"/>
        <end position="340"/>
    </location>
</feature>
<feature type="compositionally biased region" description="Basic and acidic residues" evidence="1">
    <location>
        <begin position="182"/>
        <end position="193"/>
    </location>
</feature>
<dbReference type="EMBL" id="KQ085893">
    <property type="protein sequence ID" value="KLO18543.1"/>
    <property type="molecule type" value="Genomic_DNA"/>
</dbReference>
<feature type="compositionally biased region" description="Low complexity" evidence="1">
    <location>
        <begin position="534"/>
        <end position="545"/>
    </location>
</feature>
<evidence type="ECO:0008006" key="4">
    <source>
        <dbReference type="Google" id="ProtNLM"/>
    </source>
</evidence>
<gene>
    <name evidence="2" type="ORF">SCHPADRAFT_993438</name>
</gene>
<protein>
    <recommendedName>
        <fullName evidence="4">DUF3835 domain-containing protein</fullName>
    </recommendedName>
</protein>
<feature type="compositionally biased region" description="Acidic residues" evidence="1">
    <location>
        <begin position="291"/>
        <end position="301"/>
    </location>
</feature>
<feature type="compositionally biased region" description="Basic and acidic residues" evidence="1">
    <location>
        <begin position="228"/>
        <end position="240"/>
    </location>
</feature>
<dbReference type="STRING" id="27342.A0A0H2SA21"/>
<feature type="region of interest" description="Disordered" evidence="1">
    <location>
        <begin position="128"/>
        <end position="147"/>
    </location>
</feature>
<keyword evidence="3" id="KW-1185">Reference proteome</keyword>
<feature type="region of interest" description="Disordered" evidence="1">
    <location>
        <begin position="48"/>
        <end position="96"/>
    </location>
</feature>
<sequence length="635" mass="69385">MAKNLNDGRAEALKALVSSLAPKDAEKMSSEQVDIVASRLDQILGNIEGADGSQRNQKGELLNEEGLPIIEISEPAEESEGRRTNDASQPEIEITEEPDVIPLSLLSDQERARIQARCNKILDIFEEEEEKELATEEEREERERLEELAKREAEAKAERAHKLAQREMQKKMGKALLRNIAEARAKEEQEKSEMLASPVAGPSSCPTSPGGSRKPKKKVSFANIPDVDVEKPKLEQEKSHLTLGDVSVGILKGNTKRVRLKKDELANLPMKLEVVERIPGQWRSNSGVEEREADSDDDSSPEDVTQPHADDEDDEDEDEWRSYGNLEDEEDDDDLDTLTQAHLQREVALSYIEKRNAIGPDLQELASSEGKGEHEWDAPEVPLEATLATQPPRSKTSRFKASLQGTSVGSDARSPLLAKAVRNGKLTPEGKLSGDVGDSDHEDESEARTQRTLDMLMRGEVVSEAPPDVSGDSQPANGLSHEPSTRQPSKFAARRQFADDVSNASPSATGKLAEPSSRPTAPTMPFRKPPTVISTPRTPSSPATSKNASIPMSQPQPNAFSSMIIDSPSFPAPGSFSSVVLDSPSFPKPTSSRDQATRPALADRVQESTPGRKPPASGNLQKSTEKISRFKSARS</sequence>
<dbReference type="Proteomes" id="UP000053477">
    <property type="component" value="Unassembled WGS sequence"/>
</dbReference>
<evidence type="ECO:0000313" key="3">
    <source>
        <dbReference type="Proteomes" id="UP000053477"/>
    </source>
</evidence>
<reference evidence="2 3" key="1">
    <citation type="submission" date="2015-04" db="EMBL/GenBank/DDBJ databases">
        <title>Complete genome sequence of Schizopora paradoxa KUC8140, a cosmopolitan wood degrader in East Asia.</title>
        <authorList>
            <consortium name="DOE Joint Genome Institute"/>
            <person name="Min B."/>
            <person name="Park H."/>
            <person name="Jang Y."/>
            <person name="Kim J.-J."/>
            <person name="Kim K.H."/>
            <person name="Pangilinan J."/>
            <person name="Lipzen A."/>
            <person name="Riley R."/>
            <person name="Grigoriev I.V."/>
            <person name="Spatafora J.W."/>
            <person name="Choi I.-G."/>
        </authorList>
    </citation>
    <scope>NUCLEOTIDE SEQUENCE [LARGE SCALE GENOMIC DNA]</scope>
    <source>
        <strain evidence="2 3">KUC8140</strain>
    </source>
</reference>
<feature type="region of interest" description="Disordered" evidence="1">
    <location>
        <begin position="362"/>
        <end position="635"/>
    </location>
</feature>
<feature type="region of interest" description="Disordered" evidence="1">
    <location>
        <begin position="182"/>
        <end position="240"/>
    </location>
</feature>
<feature type="compositionally biased region" description="Acidic residues" evidence="1">
    <location>
        <begin position="310"/>
        <end position="319"/>
    </location>
</feature>
<evidence type="ECO:0000313" key="2">
    <source>
        <dbReference type="EMBL" id="KLO18543.1"/>
    </source>
</evidence>
<name>A0A0H2SA21_9AGAM</name>
<proteinExistence type="predicted"/>
<accession>A0A0H2SA21</accession>
<evidence type="ECO:0000256" key="1">
    <source>
        <dbReference type="SAM" id="MobiDB-lite"/>
    </source>
</evidence>
<feature type="compositionally biased region" description="Acidic residues" evidence="1">
    <location>
        <begin position="326"/>
        <end position="336"/>
    </location>
</feature>
<dbReference type="OrthoDB" id="21413at2759"/>
<dbReference type="InParanoid" id="A0A0H2SA21"/>
<dbReference type="AlphaFoldDB" id="A0A0H2SA21"/>
<feature type="compositionally biased region" description="Low complexity" evidence="1">
    <location>
        <begin position="201"/>
        <end position="212"/>
    </location>
</feature>